<dbReference type="Pfam" id="PF08309">
    <property type="entry name" value="LVIVD"/>
    <property type="match status" value="2"/>
</dbReference>
<dbReference type="SUPFAM" id="SSF51004">
    <property type="entry name" value="C-terminal (heme d1) domain of cytochrome cd1-nitrite reductase"/>
    <property type="match status" value="1"/>
</dbReference>
<dbReference type="EMBL" id="QWEX01000002">
    <property type="protein sequence ID" value="RXV67214.1"/>
    <property type="molecule type" value="Genomic_DNA"/>
</dbReference>
<dbReference type="OrthoDB" id="8375at2"/>
<dbReference type="Gene3D" id="2.130.10.10">
    <property type="entry name" value="YVTN repeat-like/Quinoprotein amine dehydrogenase"/>
    <property type="match status" value="1"/>
</dbReference>
<accession>A0A4V1PRD5</accession>
<proteinExistence type="predicted"/>
<evidence type="ECO:0000313" key="1">
    <source>
        <dbReference type="EMBL" id="RXV67214.1"/>
    </source>
</evidence>
<dbReference type="Proteomes" id="UP000289650">
    <property type="component" value="Unassembled WGS sequence"/>
</dbReference>
<organism evidence="1 2">
    <name type="scientific">Burkholderia stabilis</name>
    <dbReference type="NCBI Taxonomy" id="95485"/>
    <lineage>
        <taxon>Bacteria</taxon>
        <taxon>Pseudomonadati</taxon>
        <taxon>Pseudomonadota</taxon>
        <taxon>Betaproteobacteria</taxon>
        <taxon>Burkholderiales</taxon>
        <taxon>Burkholderiaceae</taxon>
        <taxon>Burkholderia</taxon>
        <taxon>Burkholderia cepacia complex</taxon>
    </lineage>
</organism>
<dbReference type="InterPro" id="IPR013211">
    <property type="entry name" value="LVIVD"/>
</dbReference>
<dbReference type="RefSeq" id="WP_129514879.1">
    <property type="nucleotide sequence ID" value="NZ_QWEX01000002.1"/>
</dbReference>
<gene>
    <name evidence="1" type="ORF">D1006_18135</name>
</gene>
<evidence type="ECO:0000313" key="2">
    <source>
        <dbReference type="Proteomes" id="UP000289650"/>
    </source>
</evidence>
<reference evidence="1 2" key="1">
    <citation type="submission" date="2018-08" db="EMBL/GenBank/DDBJ databases">
        <title>Mountain-cultivated ginseng endophyte, Burkholderia stabilis and its activity against ginseng root rot disease.</title>
        <authorList>
            <person name="Tapan Kumar M."/>
            <person name="Bae H."/>
            <person name="Shanmugam G."/>
            <person name="Jeon J."/>
        </authorList>
    </citation>
    <scope>NUCLEOTIDE SEQUENCE [LARGE SCALE GENOMIC DNA]</scope>
    <source>
        <strain evidence="1 2">EB159</strain>
    </source>
</reference>
<comment type="caution">
    <text evidence="1">The sequence shown here is derived from an EMBL/GenBank/DDBJ whole genome shotgun (WGS) entry which is preliminary data.</text>
</comment>
<dbReference type="InterPro" id="IPR015943">
    <property type="entry name" value="WD40/YVTN_repeat-like_dom_sf"/>
</dbReference>
<dbReference type="InterPro" id="IPR011048">
    <property type="entry name" value="Haem_d1_sf"/>
</dbReference>
<protein>
    <submittedName>
        <fullName evidence="1">Uncharacterized protein</fullName>
    </submittedName>
</protein>
<sequence length="520" mass="55020">MASSLMGPLAWAGTANDISTNGTTAVPAAHCGAGSTPETALQGEVPLADRQNGRNQQGYTCNMALVGQYRGEGASWVNASTGTCAYMATSWYGIPQKTREGVQVVDVSDPAHPAFSTNLTTNAMYTGTWETLKVNDQGTMLAGAGVGPVIGVGMFDLYDVKDCAHPRLLNRMLLSSNTPPLANAAHEGGWSPDGRTYWTTGFAPGSMTAIDVSNPSAPKTIYLNGSTLVTNHGFSFSPDGNRMYLTSALPAGVAIVDVSDIQNRLPLPVARQVSAIYWTDGSVTQKTIPVTYGGRNYLIVTDELDNGGVRFIDITNEQQPQIVSHLRLAIQLPQNRSAAVADSAGNGAFQYDVHYCNVDRIANPTALACGYFQSGIRVFNIVDPMHPREIAYYNPPARPGDRNTLPGSEHAMLPIQDPLINGGVVDPVKLLAGTLTGGRANLSTDWCSSPPRFVNGQLWVTCQDNGFMVLKFNNGVYPVGAASSSAAAQPLDMRSAMASNAGPAGWLLSVVSTVRAAIFG</sequence>
<dbReference type="AlphaFoldDB" id="A0A4V1PRD5"/>
<name>A0A4V1PRD5_9BURK</name>